<sequence>MGELETLPVLSAGRLRGRVSKFEIVNKLQNIPTSPMDADRLKNLGGRVMGVRRWPLLNPHQDLDDLDGICIWF</sequence>
<evidence type="ECO:0000313" key="2">
    <source>
        <dbReference type="Proteomes" id="UP000190102"/>
    </source>
</evidence>
<evidence type="ECO:0000313" key="1">
    <source>
        <dbReference type="EMBL" id="SKA02007.1"/>
    </source>
</evidence>
<dbReference type="AlphaFoldDB" id="A0A1T4QEI0"/>
<name>A0A1T4QEI0_9BACT</name>
<gene>
    <name evidence="1" type="ORF">SAMN02745119_02356</name>
</gene>
<dbReference type="Proteomes" id="UP000190102">
    <property type="component" value="Unassembled WGS sequence"/>
</dbReference>
<protein>
    <submittedName>
        <fullName evidence="1">Uncharacterized protein</fullName>
    </submittedName>
</protein>
<accession>A0A1T4QEI0</accession>
<dbReference type="STRING" id="115783.SAMN02745119_02356"/>
<proteinExistence type="predicted"/>
<organism evidence="1 2">
    <name type="scientific">Trichlorobacter thiogenes</name>
    <dbReference type="NCBI Taxonomy" id="115783"/>
    <lineage>
        <taxon>Bacteria</taxon>
        <taxon>Pseudomonadati</taxon>
        <taxon>Thermodesulfobacteriota</taxon>
        <taxon>Desulfuromonadia</taxon>
        <taxon>Geobacterales</taxon>
        <taxon>Geobacteraceae</taxon>
        <taxon>Trichlorobacter</taxon>
    </lineage>
</organism>
<dbReference type="EMBL" id="FUWR01000013">
    <property type="protein sequence ID" value="SKA02007.1"/>
    <property type="molecule type" value="Genomic_DNA"/>
</dbReference>
<keyword evidence="2" id="KW-1185">Reference proteome</keyword>
<reference evidence="2" key="1">
    <citation type="submission" date="2017-02" db="EMBL/GenBank/DDBJ databases">
        <authorList>
            <person name="Varghese N."/>
            <person name="Submissions S."/>
        </authorList>
    </citation>
    <scope>NUCLEOTIDE SEQUENCE [LARGE SCALE GENOMIC DNA]</scope>
    <source>
        <strain evidence="2">ATCC BAA-34</strain>
    </source>
</reference>